<feature type="compositionally biased region" description="Polar residues" evidence="1">
    <location>
        <begin position="198"/>
        <end position="216"/>
    </location>
</feature>
<organism evidence="2 3">
    <name type="scientific">Nannocystis pusilla</name>
    <dbReference type="NCBI Taxonomy" id="889268"/>
    <lineage>
        <taxon>Bacteria</taxon>
        <taxon>Pseudomonadati</taxon>
        <taxon>Myxococcota</taxon>
        <taxon>Polyangia</taxon>
        <taxon>Nannocystales</taxon>
        <taxon>Nannocystaceae</taxon>
        <taxon>Nannocystis</taxon>
    </lineage>
</organism>
<protein>
    <submittedName>
        <fullName evidence="2">Uncharacterized protein</fullName>
    </submittedName>
</protein>
<comment type="caution">
    <text evidence="2">The sequence shown here is derived from an EMBL/GenBank/DDBJ whole genome shotgun (WGS) entry which is preliminary data.</text>
</comment>
<dbReference type="EMBL" id="JAIRAU010000045">
    <property type="protein sequence ID" value="MBZ5713948.1"/>
    <property type="molecule type" value="Genomic_DNA"/>
</dbReference>
<sequence length="581" mass="64506">MTQVFALSVPTDIPWRRVCASGDMHDADPCDLAVPPRWRSSIALFRYDPEDSFQPYSDLHVTYLKLTVTLTPFAPELDIQLGRREVDALAPAFPCYGALLHVTVAPPEDQRAGLSHQAYPYFLDVEPKKRELYELVTDTGEVLSGSTSALSVGKSQGALQTTELYNLNHGWNFGMSASGSGPVGGGSGSGFVGVSETRGSVSSSGYQSTDIRTADQSTERRELHSHTTQLSQMYNLFQAFHVGTNRTLFLMEPRPHVRQSEATFIQGPRALEGMQEVFLVVVRPKAIKELCVGAVLETAHLLKQEIEVFEEDTARVEFRLTAKAPNLDKTIKKDSGEGEAEDTVHYDAPPDFEIVGYDVTLIKTERVIEGPIVDHDKKHLSVRGKVSWRFEEGKLKGGEYEDIYRDGHLHADVRVHLRSTQAMVEEKATRMFLAARQLCCCTKTPNREDITAITYERALPRPFTTGFTAASPAHLRESRALAAELRRELERSLSSPARLAFGARTYRSSDALAANAATLLGERLDRPAVVPGAQLGLSWRELLGEVDELGERLGLTDEAAARLRHDAIEHALRLARQERRR</sequence>
<dbReference type="RefSeq" id="WP_224195683.1">
    <property type="nucleotide sequence ID" value="NZ_JAIRAU010000045.1"/>
</dbReference>
<evidence type="ECO:0000313" key="2">
    <source>
        <dbReference type="EMBL" id="MBZ5713948.1"/>
    </source>
</evidence>
<evidence type="ECO:0000256" key="1">
    <source>
        <dbReference type="SAM" id="MobiDB-lite"/>
    </source>
</evidence>
<feature type="region of interest" description="Disordered" evidence="1">
    <location>
        <begin position="198"/>
        <end position="219"/>
    </location>
</feature>
<evidence type="ECO:0000313" key="3">
    <source>
        <dbReference type="Proteomes" id="UP001139031"/>
    </source>
</evidence>
<keyword evidence="3" id="KW-1185">Reference proteome</keyword>
<accession>A0ABS7U099</accession>
<proteinExistence type="predicted"/>
<gene>
    <name evidence="2" type="ORF">K7C98_32350</name>
</gene>
<name>A0ABS7U099_9BACT</name>
<reference evidence="2" key="1">
    <citation type="submission" date="2021-08" db="EMBL/GenBank/DDBJ databases">
        <authorList>
            <person name="Stevens D.C."/>
        </authorList>
    </citation>
    <scope>NUCLEOTIDE SEQUENCE</scope>
    <source>
        <strain evidence="2">DSM 53165</strain>
    </source>
</reference>
<dbReference type="Proteomes" id="UP001139031">
    <property type="component" value="Unassembled WGS sequence"/>
</dbReference>